<dbReference type="Proteomes" id="UP000295375">
    <property type="component" value="Unassembled WGS sequence"/>
</dbReference>
<feature type="transmembrane region" description="Helical" evidence="1">
    <location>
        <begin position="111"/>
        <end position="130"/>
    </location>
</feature>
<accession>A0A4R6UU42</accession>
<evidence type="ECO:0000313" key="3">
    <source>
        <dbReference type="Proteomes" id="UP000295375"/>
    </source>
</evidence>
<sequence length="195" mass="22955">MDRDALRQLYPSEGDTRCIALKLQEPRQLYSLLDPAPFHQRELDAEAAQYLLEAARELADERKVKIVLYFPILPDESTRNDLAHAIHHYFYYRALKLHQQRRHLLRIGRKALVVGLIFLVLCQTLALTVFNQPVLHHTLLNTGVVILGWVAMWRPVEIFLYEWWPLLQDQKYCERLQSMPIDIRERSTLQSTSIP</sequence>
<protein>
    <submittedName>
        <fullName evidence="2">Uncharacterized protein</fullName>
    </submittedName>
</protein>
<keyword evidence="1" id="KW-0472">Membrane</keyword>
<dbReference type="OrthoDB" id="653003at2"/>
<keyword evidence="1" id="KW-1133">Transmembrane helix</keyword>
<evidence type="ECO:0000256" key="1">
    <source>
        <dbReference type="SAM" id="Phobius"/>
    </source>
</evidence>
<proteinExistence type="predicted"/>
<keyword evidence="1" id="KW-0812">Transmembrane</keyword>
<comment type="caution">
    <text evidence="2">The sequence shown here is derived from an EMBL/GenBank/DDBJ whole genome shotgun (WGS) entry which is preliminary data.</text>
</comment>
<dbReference type="EMBL" id="SNYM01000003">
    <property type="protein sequence ID" value="TDQ49776.1"/>
    <property type="molecule type" value="Genomic_DNA"/>
</dbReference>
<gene>
    <name evidence="2" type="ORF">EV696_103146</name>
</gene>
<keyword evidence="3" id="KW-1185">Reference proteome</keyword>
<reference evidence="2 3" key="1">
    <citation type="submission" date="2019-03" db="EMBL/GenBank/DDBJ databases">
        <title>Genomic Encyclopedia of Type Strains, Phase IV (KMG-IV): sequencing the most valuable type-strain genomes for metagenomic binning, comparative biology and taxonomic classification.</title>
        <authorList>
            <person name="Goeker M."/>
        </authorList>
    </citation>
    <scope>NUCLEOTIDE SEQUENCE [LARGE SCALE GENOMIC DNA]</scope>
    <source>
        <strain evidence="2 3">DSM 103792</strain>
    </source>
</reference>
<evidence type="ECO:0000313" key="2">
    <source>
        <dbReference type="EMBL" id="TDQ49776.1"/>
    </source>
</evidence>
<organism evidence="2 3">
    <name type="scientific">Permianibacter aggregans</name>
    <dbReference type="NCBI Taxonomy" id="1510150"/>
    <lineage>
        <taxon>Bacteria</taxon>
        <taxon>Pseudomonadati</taxon>
        <taxon>Pseudomonadota</taxon>
        <taxon>Gammaproteobacteria</taxon>
        <taxon>Pseudomonadales</taxon>
        <taxon>Pseudomonadaceae</taxon>
        <taxon>Permianibacter</taxon>
    </lineage>
</organism>
<name>A0A4R6UU42_9GAMM</name>
<dbReference type="AlphaFoldDB" id="A0A4R6UU42"/>
<dbReference type="RefSeq" id="WP_133588384.1">
    <property type="nucleotide sequence ID" value="NZ_CP037953.1"/>
</dbReference>